<evidence type="ECO:0000313" key="1">
    <source>
        <dbReference type="EMBL" id="CUH47537.1"/>
    </source>
</evidence>
<proteinExistence type="predicted"/>
<accession>A0A0P1ECW2</accession>
<sequence>METGVQWKFYVETRRLRDIFMKGIIFRLVVSVGSNS</sequence>
<organism evidence="1 2">
    <name type="scientific">Ruegeria atlantica</name>
    <dbReference type="NCBI Taxonomy" id="81569"/>
    <lineage>
        <taxon>Bacteria</taxon>
        <taxon>Pseudomonadati</taxon>
        <taxon>Pseudomonadota</taxon>
        <taxon>Alphaproteobacteria</taxon>
        <taxon>Rhodobacterales</taxon>
        <taxon>Roseobacteraceae</taxon>
        <taxon>Ruegeria</taxon>
    </lineage>
</organism>
<dbReference type="AlphaFoldDB" id="A0A0P1ECW2"/>
<dbReference type="EMBL" id="CYPU01000024">
    <property type="protein sequence ID" value="CUH47537.1"/>
    <property type="molecule type" value="Genomic_DNA"/>
</dbReference>
<reference evidence="1 2" key="1">
    <citation type="submission" date="2015-09" db="EMBL/GenBank/DDBJ databases">
        <authorList>
            <consortium name="Swine Surveillance"/>
        </authorList>
    </citation>
    <scope>NUCLEOTIDE SEQUENCE [LARGE SCALE GENOMIC DNA]</scope>
    <source>
        <strain evidence="1 2">CECT 4292</strain>
    </source>
</reference>
<name>A0A0P1ECW2_9RHOB</name>
<evidence type="ECO:0000313" key="2">
    <source>
        <dbReference type="Proteomes" id="UP000050783"/>
    </source>
</evidence>
<gene>
    <name evidence="1" type="ORF">RUA4292_01708</name>
</gene>
<dbReference type="Proteomes" id="UP000050783">
    <property type="component" value="Unassembled WGS sequence"/>
</dbReference>
<protein>
    <submittedName>
        <fullName evidence="1">Uncharacterized protein</fullName>
    </submittedName>
</protein>